<dbReference type="GO" id="GO:0016887">
    <property type="term" value="F:ATP hydrolysis activity"/>
    <property type="evidence" value="ECO:0007669"/>
    <property type="project" value="InterPro"/>
</dbReference>
<dbReference type="Gene3D" id="3.40.50.300">
    <property type="entry name" value="P-loop containing nucleotide triphosphate hydrolases"/>
    <property type="match status" value="2"/>
</dbReference>
<dbReference type="AlphaFoldDB" id="A0A940IJP4"/>
<sequence>MIDFCRTPLKEESVFLICGETGAGKSTILDAVCLALYNQAPRLASSGLERIGDDAVPADKRNPDGDLGTNDPRQFLRKGTAEASVKLVFTGLDNIDYTAVWSVRRAYGSTAGKIQDVIWTLECGEGDILHKRSEVKARIEQVTGMTFDQYCRTSMLAQGEFARFLKSSENEKADILEKLTRTDIFARIGAGIAARSKQYREAYLRQQEKISGIVLLDEEERRALQEELALKETTLNGLSRDKESSSSKLNWLQTLADLESKVEKSRIDVGAAMAALSSDSFLRNERLCMDWDLTPDQRAALSRKKEQESALERLSVESEGNRKTFMSLSADLAAREAELAENSARFRSLNEKLEMLRPYAPMYSSFKSINGLLGTVVSCRKTIGDLDCRLKKAEDTLKKAGEDYSAQADSLENMRQTRNSMQKELEAMYSAISAMDKEGKTRARNDLDDRMSLVKEAGMSVREMLKASDRKSKETAMLQSYKKLYNEACKAAGAALESFVLADRRYAEASAMVDRMRDSVDTWAKVARSKLNTGDICPLCGQEILSLTSDAEFESMLAPLKEDLEKKSEERKSAEAVMNDTAADARAWEKAVRTEQETLETVENEYAAARKEAEARCAVIFFSPDESDTLERLRDYYKAMEDERKSLGKILDDIAASEKAAKCLQDEINSRNKSIESKVAEMHAAAENIASLEKETASLQAGMDSALGNAEASMSLAGKDIVIENWEKKFNADPDRFMASLRTESEQYSSDKDELSSLAASIEKKKGIIEDIKASRQNILGIYPEWGNAGGTGPAVQEDAGWDDIHRKWVDLYSKVTSINGLEKSAEDSLQRIKAFLEKSYAANSISGERLEELLAIRPDEIIKVKEAVSSCKSALKSAESVLKQREEDLARHRLSAPEMAEEDTPERLEAYLEEIGTGLNAVNQEIGSIKQRLLADDGNSRMAGKEKEAAEYLRKKVEKWDRLYSLFGDAEGRKFRKIAQGFVMTELTRNANAYLEHLSGRYILDSQPGSLTLTVRDMYQGGAVRSVNTLSGGETFLVSLSLALGLSSLSGSSLKVNILFIDEGFGTLSSDYLNVVMESLENLHQMGGRKVGIISHVESLRERIPVQIQVRRQGSDCSSVEVVSV</sequence>
<dbReference type="Pfam" id="PF13476">
    <property type="entry name" value="AAA_23"/>
    <property type="match status" value="1"/>
</dbReference>
<dbReference type="Pfam" id="PF13558">
    <property type="entry name" value="SbcC_Walker_B"/>
    <property type="match status" value="1"/>
</dbReference>
<proteinExistence type="predicted"/>
<evidence type="ECO:0000256" key="1">
    <source>
        <dbReference type="SAM" id="Coils"/>
    </source>
</evidence>
<dbReference type="PANTHER" id="PTHR32114:SF2">
    <property type="entry name" value="ABC TRANSPORTER ABCH.3"/>
    <property type="match status" value="1"/>
</dbReference>
<dbReference type="PANTHER" id="PTHR32114">
    <property type="entry name" value="ABC TRANSPORTER ABCH.3"/>
    <property type="match status" value="1"/>
</dbReference>
<comment type="caution">
    <text evidence="3">The sequence shown here is derived from an EMBL/GenBank/DDBJ whole genome shotgun (WGS) entry which is preliminary data.</text>
</comment>
<dbReference type="Proteomes" id="UP000725002">
    <property type="component" value="Unassembled WGS sequence"/>
</dbReference>
<name>A0A940IJP4_9BACT</name>
<dbReference type="GO" id="GO:0006302">
    <property type="term" value="P:double-strand break repair"/>
    <property type="evidence" value="ECO:0007669"/>
    <property type="project" value="InterPro"/>
</dbReference>
<dbReference type="InterPro" id="IPR025662">
    <property type="entry name" value="Sigma_54_int_dom_ATP-bd_1"/>
</dbReference>
<evidence type="ECO:0000259" key="2">
    <source>
        <dbReference type="Pfam" id="PF13476"/>
    </source>
</evidence>
<accession>A0A940IJP4</accession>
<evidence type="ECO:0000313" key="3">
    <source>
        <dbReference type="EMBL" id="MBO8484645.1"/>
    </source>
</evidence>
<organism evidence="3 4">
    <name type="scientific">Candidatus Cryptobacteroides avicola</name>
    <dbReference type="NCBI Taxonomy" id="2840757"/>
    <lineage>
        <taxon>Bacteria</taxon>
        <taxon>Pseudomonadati</taxon>
        <taxon>Bacteroidota</taxon>
        <taxon>Bacteroidia</taxon>
        <taxon>Bacteroidales</taxon>
        <taxon>Candidatus Cryptobacteroides</taxon>
    </lineage>
</organism>
<evidence type="ECO:0000313" key="4">
    <source>
        <dbReference type="Proteomes" id="UP000725002"/>
    </source>
</evidence>
<feature type="coiled-coil region" evidence="1">
    <location>
        <begin position="564"/>
        <end position="612"/>
    </location>
</feature>
<dbReference type="InterPro" id="IPR038729">
    <property type="entry name" value="Rad50/SbcC_AAA"/>
</dbReference>
<reference evidence="3" key="2">
    <citation type="journal article" date="2021" name="PeerJ">
        <title>Extensive microbial diversity within the chicken gut microbiome revealed by metagenomics and culture.</title>
        <authorList>
            <person name="Gilroy R."/>
            <person name="Ravi A."/>
            <person name="Getino M."/>
            <person name="Pursley I."/>
            <person name="Horton D.L."/>
            <person name="Alikhan N.F."/>
            <person name="Baker D."/>
            <person name="Gharbi K."/>
            <person name="Hall N."/>
            <person name="Watson M."/>
            <person name="Adriaenssens E.M."/>
            <person name="Foster-Nyarko E."/>
            <person name="Jarju S."/>
            <person name="Secka A."/>
            <person name="Antonio M."/>
            <person name="Oren A."/>
            <person name="Chaudhuri R.R."/>
            <person name="La Ragione R."/>
            <person name="Hildebrand F."/>
            <person name="Pallen M.J."/>
        </authorList>
    </citation>
    <scope>NUCLEOTIDE SEQUENCE</scope>
    <source>
        <strain evidence="3">G3-8215</strain>
    </source>
</reference>
<dbReference type="EMBL" id="JADILV010000080">
    <property type="protein sequence ID" value="MBO8484645.1"/>
    <property type="molecule type" value="Genomic_DNA"/>
</dbReference>
<reference evidence="3" key="1">
    <citation type="submission" date="2020-10" db="EMBL/GenBank/DDBJ databases">
        <authorList>
            <person name="Gilroy R."/>
        </authorList>
    </citation>
    <scope>NUCLEOTIDE SEQUENCE</scope>
    <source>
        <strain evidence="3">G3-8215</strain>
    </source>
</reference>
<keyword evidence="1" id="KW-0175">Coiled coil</keyword>
<gene>
    <name evidence="3" type="ORF">IAB75_11140</name>
</gene>
<feature type="coiled-coil region" evidence="1">
    <location>
        <begin position="383"/>
        <end position="431"/>
    </location>
</feature>
<protein>
    <submittedName>
        <fullName evidence="3">AAA family ATPase</fullName>
    </submittedName>
</protein>
<dbReference type="PROSITE" id="PS00675">
    <property type="entry name" value="SIGMA54_INTERACT_1"/>
    <property type="match status" value="1"/>
</dbReference>
<dbReference type="InterPro" id="IPR027417">
    <property type="entry name" value="P-loop_NTPase"/>
</dbReference>
<feature type="domain" description="Rad50/SbcC-type AAA" evidence="2">
    <location>
        <begin position="2"/>
        <end position="226"/>
    </location>
</feature>
<dbReference type="SUPFAM" id="SSF52540">
    <property type="entry name" value="P-loop containing nucleoside triphosphate hydrolases"/>
    <property type="match status" value="1"/>
</dbReference>